<dbReference type="Proteomes" id="UP000028524">
    <property type="component" value="Unassembled WGS sequence"/>
</dbReference>
<dbReference type="OrthoDB" id="5102470at2759"/>
<dbReference type="InParanoid" id="A0A084QIM4"/>
<protein>
    <submittedName>
        <fullName evidence="2">Uncharacterized protein</fullName>
    </submittedName>
</protein>
<keyword evidence="3" id="KW-1185">Reference proteome</keyword>
<gene>
    <name evidence="2" type="ORF">S40285_09951</name>
</gene>
<proteinExistence type="predicted"/>
<feature type="region of interest" description="Disordered" evidence="1">
    <location>
        <begin position="1"/>
        <end position="35"/>
    </location>
</feature>
<dbReference type="EMBL" id="KL660721">
    <property type="protein sequence ID" value="KFA63809.1"/>
    <property type="molecule type" value="Genomic_DNA"/>
</dbReference>
<name>A0A084QIM4_STAC4</name>
<reference evidence="2 3" key="1">
    <citation type="journal article" date="2014" name="BMC Genomics">
        <title>Comparative genome sequencing reveals chemotype-specific gene clusters in the toxigenic black mold Stachybotrys.</title>
        <authorList>
            <person name="Semeiks J."/>
            <person name="Borek D."/>
            <person name="Otwinowski Z."/>
            <person name="Grishin N.V."/>
        </authorList>
    </citation>
    <scope>NUCLEOTIDE SEQUENCE [LARGE SCALE GENOMIC DNA]</scope>
    <source>
        <strain evidence="2 3">IBT 40285</strain>
    </source>
</reference>
<evidence type="ECO:0000256" key="1">
    <source>
        <dbReference type="SAM" id="MobiDB-lite"/>
    </source>
</evidence>
<evidence type="ECO:0000313" key="2">
    <source>
        <dbReference type="EMBL" id="KFA63809.1"/>
    </source>
</evidence>
<evidence type="ECO:0000313" key="3">
    <source>
        <dbReference type="Proteomes" id="UP000028524"/>
    </source>
</evidence>
<organism evidence="2 3">
    <name type="scientific">Stachybotrys chlorohalonatus (strain IBT 40285)</name>
    <dbReference type="NCBI Taxonomy" id="1283841"/>
    <lineage>
        <taxon>Eukaryota</taxon>
        <taxon>Fungi</taxon>
        <taxon>Dikarya</taxon>
        <taxon>Ascomycota</taxon>
        <taxon>Pezizomycotina</taxon>
        <taxon>Sordariomycetes</taxon>
        <taxon>Hypocreomycetidae</taxon>
        <taxon>Hypocreales</taxon>
        <taxon>Stachybotryaceae</taxon>
        <taxon>Stachybotrys</taxon>
    </lineage>
</organism>
<dbReference type="HOGENOM" id="CLU_1416025_0_0_1"/>
<sequence>MPRKRKSSDEFESRPRPAPSFQVEDATNEDHERPQQFRGDFKDVHRASVSLHFAVALAGRQRFAPHFSPRQGPTTVMDIEAEEPARNAGDAGALMARGLLGTLRFLLPARPGQSQVDMEMEERKITSAYGRIEVLESNIMQEPRATTKWLWFKITKSVLRCRGRAPDGLDGLPDSWVVFAIPLAQVEKIEEA</sequence>
<accession>A0A084QIM4</accession>
<dbReference type="AlphaFoldDB" id="A0A084QIM4"/>